<keyword evidence="5" id="KW-1185">Reference proteome</keyword>
<gene>
    <name evidence="4" type="ORF">SKA53_12853</name>
</gene>
<name>A3V2Z5_9RHOB</name>
<dbReference type="eggNOG" id="COG4221">
    <property type="taxonomic scope" value="Bacteria"/>
</dbReference>
<dbReference type="Gene3D" id="3.40.50.720">
    <property type="entry name" value="NAD(P)-binding Rossmann-like Domain"/>
    <property type="match status" value="1"/>
</dbReference>
<dbReference type="RefSeq" id="WP_007206512.1">
    <property type="nucleotide sequence ID" value="NZ_CH672414.1"/>
</dbReference>
<dbReference type="GO" id="GO:0016491">
    <property type="term" value="F:oxidoreductase activity"/>
    <property type="evidence" value="ECO:0007669"/>
    <property type="project" value="UniProtKB-KW"/>
</dbReference>
<dbReference type="PRINTS" id="PR00080">
    <property type="entry name" value="SDRFAMILY"/>
</dbReference>
<dbReference type="CDD" id="cd05374">
    <property type="entry name" value="17beta-HSD-like_SDR_c"/>
    <property type="match status" value="1"/>
</dbReference>
<dbReference type="NCBIfam" id="NF006114">
    <property type="entry name" value="PRK08263.1"/>
    <property type="match status" value="1"/>
</dbReference>
<comment type="caution">
    <text evidence="4">The sequence shown here is derived from an EMBL/GenBank/DDBJ whole genome shotgun (WGS) entry which is preliminary data.</text>
</comment>
<dbReference type="SUPFAM" id="SSF51735">
    <property type="entry name" value="NAD(P)-binding Rossmann-fold domains"/>
    <property type="match status" value="1"/>
</dbReference>
<dbReference type="InterPro" id="IPR036291">
    <property type="entry name" value="NAD(P)-bd_dom_sf"/>
</dbReference>
<comment type="similarity">
    <text evidence="1 3">Belongs to the short-chain dehydrogenases/reductases (SDR) family.</text>
</comment>
<dbReference type="EC" id="1.1.1.-" evidence="4"/>
<accession>A3V2Z5</accession>
<keyword evidence="2 4" id="KW-0560">Oxidoreductase</keyword>
<protein>
    <submittedName>
        <fullName evidence="4">Short chain dehydrogenase</fullName>
        <ecNumber evidence="4">1.1.1.-</ecNumber>
    </submittedName>
</protein>
<reference evidence="4 5" key="1">
    <citation type="submission" date="2006-01" db="EMBL/GenBank/DDBJ databases">
        <authorList>
            <person name="Hagstrom A."/>
            <person name="Ferriera S."/>
            <person name="Johnson J."/>
            <person name="Kravitz S."/>
            <person name="Halpern A."/>
            <person name="Remington K."/>
            <person name="Beeson K."/>
            <person name="Tran B."/>
            <person name="Rogers Y.-H."/>
            <person name="Friedman R."/>
            <person name="Venter J.C."/>
        </authorList>
    </citation>
    <scope>NUCLEOTIDE SEQUENCE [LARGE SCALE GENOMIC DNA]</scope>
    <source>
        <strain evidence="4 5">SKA53</strain>
    </source>
</reference>
<evidence type="ECO:0000256" key="1">
    <source>
        <dbReference type="ARBA" id="ARBA00006484"/>
    </source>
</evidence>
<dbReference type="OrthoDB" id="9793825at2"/>
<dbReference type="InterPro" id="IPR051911">
    <property type="entry name" value="SDR_oxidoreductase"/>
</dbReference>
<evidence type="ECO:0000313" key="4">
    <source>
        <dbReference type="EMBL" id="EAQ07726.1"/>
    </source>
</evidence>
<organism evidence="4 5">
    <name type="scientific">Yoonia vestfoldensis SKA53</name>
    <dbReference type="NCBI Taxonomy" id="314232"/>
    <lineage>
        <taxon>Bacteria</taxon>
        <taxon>Pseudomonadati</taxon>
        <taxon>Pseudomonadota</taxon>
        <taxon>Alphaproteobacteria</taxon>
        <taxon>Rhodobacterales</taxon>
        <taxon>Paracoccaceae</taxon>
        <taxon>Yoonia</taxon>
    </lineage>
</organism>
<dbReference type="PRINTS" id="PR00081">
    <property type="entry name" value="GDHRDH"/>
</dbReference>
<dbReference type="STRING" id="314232.SKA53_12853"/>
<sequence length="275" mass="29164">MKTWLITGANRGLGRAFAQAALQRGDRVAATARNIDTLDDLRSRFGDQMVAIPLDVTDRAACFAAVEQACAAFGSLDVVINNAGYGLFGMIEELTEAEMRAQMEVNFFGLFHMTQAVLPVLRAQGAGHIIQMSTVGGVITFPNLGGYHASKWAVEGFSDALAKEVAGHGIKVTLVEPGPYATDWAGASATHATHMAEYDPVRAALAAQQLPPELYGDPAAVGPAILKLADADQPPLRLFLGVVPTMMVAPVYANRLAEWDAWTDVAVAATQVQNG</sequence>
<dbReference type="HOGENOM" id="CLU_010194_2_9_5"/>
<dbReference type="AlphaFoldDB" id="A3V2Z5"/>
<evidence type="ECO:0000256" key="3">
    <source>
        <dbReference type="RuleBase" id="RU000363"/>
    </source>
</evidence>
<dbReference type="Pfam" id="PF00106">
    <property type="entry name" value="adh_short"/>
    <property type="match status" value="1"/>
</dbReference>
<dbReference type="PANTHER" id="PTHR43976:SF16">
    <property type="entry name" value="SHORT-CHAIN DEHYDROGENASE_REDUCTASE FAMILY PROTEIN"/>
    <property type="match status" value="1"/>
</dbReference>
<evidence type="ECO:0000313" key="5">
    <source>
        <dbReference type="Proteomes" id="UP000004507"/>
    </source>
</evidence>
<proteinExistence type="inferred from homology"/>
<dbReference type="PANTHER" id="PTHR43976">
    <property type="entry name" value="SHORT CHAIN DEHYDROGENASE"/>
    <property type="match status" value="1"/>
</dbReference>
<evidence type="ECO:0000256" key="2">
    <source>
        <dbReference type="ARBA" id="ARBA00023002"/>
    </source>
</evidence>
<dbReference type="Proteomes" id="UP000004507">
    <property type="component" value="Unassembled WGS sequence"/>
</dbReference>
<dbReference type="EMBL" id="AAMS01000002">
    <property type="protein sequence ID" value="EAQ07726.1"/>
    <property type="molecule type" value="Genomic_DNA"/>
</dbReference>
<dbReference type="InterPro" id="IPR002347">
    <property type="entry name" value="SDR_fam"/>
</dbReference>